<dbReference type="EMBL" id="BQKY01000002">
    <property type="protein sequence ID" value="GJN87839.1"/>
    <property type="molecule type" value="Genomic_DNA"/>
</dbReference>
<comment type="caution">
    <text evidence="12">The sequence shown here is derived from an EMBL/GenBank/DDBJ whole genome shotgun (WGS) entry which is preliminary data.</text>
</comment>
<feature type="active site" description="Nucleophile" evidence="9">
    <location>
        <position position="259"/>
    </location>
</feature>
<evidence type="ECO:0000256" key="5">
    <source>
        <dbReference type="ARBA" id="ARBA00022801"/>
    </source>
</evidence>
<evidence type="ECO:0008006" key="14">
    <source>
        <dbReference type="Google" id="ProtNLM"/>
    </source>
</evidence>
<name>A0AAV5GD93_9BASI</name>
<sequence length="601" mass="66281">MALKRPVDVLVLDSDSEDERSTPRSAPSRSNTASRGPGAPQSTSLDDDEDSELARAIALSLREAESSKAVSTPASFQSRIPDKVITDRAELERARLERQRQREAQGGSALQTVKVASTSRVGTKRPRVATLADVRDPSPPSTSSQAFASTSSAASKHAQRFWSGSVKRVANSYVPDADSFTFRDLIGSPSTLKAAVVSAFCLDPHWVVSHFQDETPLLLVMPRPRGDASPALAVCSIKENTYRAIPDEKTADAWQGVMHTKLLIYYHDDYCRIVIPTANAVPYDWDLIDNAFYVHDFPYSPSDEADPFKNPTHCQFSRAFFQVCYTLNVPKRFIADSRDYDFSSAKDVRLVHSTQGRFVPKDQWNKGGGMASLANAVKAFNFAPGGKWEIEATGSSIGSYYPAWLSQMLGACSGIHPASYFRSGRNNTVPPGSPAPAVGQPVNLPIKIVFPTETEITGSFGGAPGGGTLFCPVKRWEEPNFPRHLFHRGESKRSRVAAHTKIILALHKFDRGSLVPPKHEGWMYLGSHNFTPAAWGKLQNGSNGPQIVLNNYELGVVLPIRADSAEELERKASELVTYRRPLQRYSPDERPWQQERFLSTD</sequence>
<feature type="compositionally biased region" description="Polar residues" evidence="11">
    <location>
        <begin position="23"/>
        <end position="34"/>
    </location>
</feature>
<evidence type="ECO:0000256" key="3">
    <source>
        <dbReference type="ARBA" id="ARBA00022722"/>
    </source>
</evidence>
<feature type="compositionally biased region" description="Low complexity" evidence="11">
    <location>
        <begin position="141"/>
        <end position="151"/>
    </location>
</feature>
<dbReference type="PANTHER" id="PTHR12415">
    <property type="entry name" value="TYROSYL-DNA PHOSPHODIESTERASE 1"/>
    <property type="match status" value="1"/>
</dbReference>
<dbReference type="GO" id="GO:0017005">
    <property type="term" value="F:3'-tyrosyl-DNA phosphodiesterase activity"/>
    <property type="evidence" value="ECO:0007669"/>
    <property type="project" value="TreeGrafter"/>
</dbReference>
<keyword evidence="4" id="KW-0227">DNA damage</keyword>
<dbReference type="GO" id="GO:0006281">
    <property type="term" value="P:DNA repair"/>
    <property type="evidence" value="ECO:0007669"/>
    <property type="project" value="UniProtKB-KW"/>
</dbReference>
<proteinExistence type="inferred from homology"/>
<feature type="region of interest" description="Disordered" evidence="11">
    <location>
        <begin position="1"/>
        <end position="51"/>
    </location>
</feature>
<keyword evidence="13" id="KW-1185">Reference proteome</keyword>
<dbReference type="SUPFAM" id="SSF56024">
    <property type="entry name" value="Phospholipase D/nuclease"/>
    <property type="match status" value="2"/>
</dbReference>
<dbReference type="InterPro" id="IPR003903">
    <property type="entry name" value="UIM_dom"/>
</dbReference>
<keyword evidence="7" id="KW-0234">DNA repair</keyword>
<evidence type="ECO:0000256" key="8">
    <source>
        <dbReference type="ARBA" id="ARBA00023242"/>
    </source>
</evidence>
<accession>A0AAV5GD93</accession>
<dbReference type="GO" id="GO:0004527">
    <property type="term" value="F:exonuclease activity"/>
    <property type="evidence" value="ECO:0007669"/>
    <property type="project" value="UniProtKB-KW"/>
</dbReference>
<dbReference type="Proteomes" id="UP001342314">
    <property type="component" value="Unassembled WGS sequence"/>
</dbReference>
<evidence type="ECO:0000256" key="7">
    <source>
        <dbReference type="ARBA" id="ARBA00023204"/>
    </source>
</evidence>
<dbReference type="PROSITE" id="PS50330">
    <property type="entry name" value="UIM"/>
    <property type="match status" value="1"/>
</dbReference>
<dbReference type="Gene3D" id="3.30.870.10">
    <property type="entry name" value="Endonuclease Chain A"/>
    <property type="match status" value="2"/>
</dbReference>
<evidence type="ECO:0000256" key="10">
    <source>
        <dbReference type="PIRSR" id="PIRSR610347-2"/>
    </source>
</evidence>
<keyword evidence="8" id="KW-0539">Nucleus</keyword>
<dbReference type="InterPro" id="IPR010347">
    <property type="entry name" value="Tdp1"/>
</dbReference>
<keyword evidence="6" id="KW-0269">Exonuclease</keyword>
<gene>
    <name evidence="12" type="ORF">Rhopal_000794-T1</name>
</gene>
<protein>
    <recommendedName>
        <fullName evidence="14">Tyrosyl-DNA phosphodiesterase 1</fullName>
    </recommendedName>
</protein>
<evidence type="ECO:0000256" key="2">
    <source>
        <dbReference type="ARBA" id="ARBA00010205"/>
    </source>
</evidence>
<evidence type="ECO:0000256" key="6">
    <source>
        <dbReference type="ARBA" id="ARBA00022839"/>
    </source>
</evidence>
<dbReference type="CDD" id="cd09122">
    <property type="entry name" value="PLDc_Tdp1_1"/>
    <property type="match status" value="1"/>
</dbReference>
<comment type="similarity">
    <text evidence="2">Belongs to the tyrosyl-DNA phosphodiesterase family.</text>
</comment>
<dbReference type="GO" id="GO:0003690">
    <property type="term" value="F:double-stranded DNA binding"/>
    <property type="evidence" value="ECO:0007669"/>
    <property type="project" value="TreeGrafter"/>
</dbReference>
<evidence type="ECO:0000313" key="12">
    <source>
        <dbReference type="EMBL" id="GJN87839.1"/>
    </source>
</evidence>
<reference evidence="12 13" key="1">
    <citation type="submission" date="2021-12" db="EMBL/GenBank/DDBJ databases">
        <title>High titer production of polyol ester of fatty acids by Rhodotorula paludigena BS15 towards product separation-free biomass refinery.</title>
        <authorList>
            <person name="Mano J."/>
            <person name="Ono H."/>
            <person name="Tanaka T."/>
            <person name="Naito K."/>
            <person name="Sushida H."/>
            <person name="Ike M."/>
            <person name="Tokuyasu K."/>
            <person name="Kitaoka M."/>
        </authorList>
    </citation>
    <scope>NUCLEOTIDE SEQUENCE [LARGE SCALE GENOMIC DNA]</scope>
    <source>
        <strain evidence="12 13">BS15</strain>
    </source>
</reference>
<dbReference type="GO" id="GO:0003697">
    <property type="term" value="F:single-stranded DNA binding"/>
    <property type="evidence" value="ECO:0007669"/>
    <property type="project" value="TreeGrafter"/>
</dbReference>
<dbReference type="Gene3D" id="6.10.140.100">
    <property type="match status" value="1"/>
</dbReference>
<keyword evidence="5" id="KW-0378">Hydrolase</keyword>
<feature type="binding site" evidence="10">
    <location>
        <position position="501"/>
    </location>
    <ligand>
        <name>substrate</name>
    </ligand>
</feature>
<feature type="binding site" evidence="10">
    <location>
        <position position="261"/>
    </location>
    <ligand>
        <name>substrate</name>
    </ligand>
</feature>
<evidence type="ECO:0000256" key="1">
    <source>
        <dbReference type="ARBA" id="ARBA00004123"/>
    </source>
</evidence>
<feature type="active site" description="Proton donor/acceptor" evidence="9">
    <location>
        <position position="499"/>
    </location>
</feature>
<evidence type="ECO:0000256" key="4">
    <source>
        <dbReference type="ARBA" id="ARBA00022763"/>
    </source>
</evidence>
<comment type="subcellular location">
    <subcellularLocation>
        <location evidence="1">Nucleus</location>
    </subcellularLocation>
</comment>
<dbReference type="PANTHER" id="PTHR12415:SF0">
    <property type="entry name" value="TYROSYL-DNA PHOSPHODIESTERASE 1"/>
    <property type="match status" value="1"/>
</dbReference>
<organism evidence="12 13">
    <name type="scientific">Rhodotorula paludigena</name>
    <dbReference type="NCBI Taxonomy" id="86838"/>
    <lineage>
        <taxon>Eukaryota</taxon>
        <taxon>Fungi</taxon>
        <taxon>Dikarya</taxon>
        <taxon>Basidiomycota</taxon>
        <taxon>Pucciniomycotina</taxon>
        <taxon>Microbotryomycetes</taxon>
        <taxon>Sporidiobolales</taxon>
        <taxon>Sporidiobolaceae</taxon>
        <taxon>Rhodotorula</taxon>
    </lineage>
</organism>
<dbReference type="AlphaFoldDB" id="A0AAV5GD93"/>
<evidence type="ECO:0000256" key="9">
    <source>
        <dbReference type="PIRSR" id="PIRSR610347-1"/>
    </source>
</evidence>
<feature type="region of interest" description="Disordered" evidence="11">
    <location>
        <begin position="97"/>
        <end position="151"/>
    </location>
</feature>
<feature type="compositionally biased region" description="Polar residues" evidence="11">
    <location>
        <begin position="108"/>
        <end position="121"/>
    </location>
</feature>
<evidence type="ECO:0000256" key="11">
    <source>
        <dbReference type="SAM" id="MobiDB-lite"/>
    </source>
</evidence>
<dbReference type="Pfam" id="PF06087">
    <property type="entry name" value="Tyr-DNA_phospho"/>
    <property type="match status" value="1"/>
</dbReference>
<keyword evidence="3" id="KW-0540">Nuclease</keyword>
<dbReference type="GO" id="GO:0005634">
    <property type="term" value="C:nucleus"/>
    <property type="evidence" value="ECO:0007669"/>
    <property type="project" value="UniProtKB-SubCell"/>
</dbReference>
<evidence type="ECO:0000313" key="13">
    <source>
        <dbReference type="Proteomes" id="UP001342314"/>
    </source>
</evidence>